<evidence type="ECO:0000256" key="4">
    <source>
        <dbReference type="ARBA" id="ARBA00023136"/>
    </source>
</evidence>
<proteinExistence type="inferred from homology"/>
<keyword evidence="5" id="KW-0998">Cell outer membrane</keyword>
<evidence type="ECO:0000256" key="5">
    <source>
        <dbReference type="ARBA" id="ARBA00023237"/>
    </source>
</evidence>
<dbReference type="OrthoDB" id="5694214at2"/>
<evidence type="ECO:0000256" key="1">
    <source>
        <dbReference type="ARBA" id="ARBA00004442"/>
    </source>
</evidence>
<dbReference type="AlphaFoldDB" id="D1PXQ1"/>
<accession>D1PXQ1</accession>
<dbReference type="Pfam" id="PF14322">
    <property type="entry name" value="SusD-like_3"/>
    <property type="match status" value="1"/>
</dbReference>
<reference evidence="8 9" key="1">
    <citation type="submission" date="2009-10" db="EMBL/GenBank/DDBJ databases">
        <authorList>
            <person name="Qin X."/>
            <person name="Bachman B."/>
            <person name="Battles P."/>
            <person name="Bell A."/>
            <person name="Bess C."/>
            <person name="Bickham C."/>
            <person name="Chaboub L."/>
            <person name="Chen D."/>
            <person name="Coyle M."/>
            <person name="Deiros D.R."/>
            <person name="Dinh H."/>
            <person name="Forbes L."/>
            <person name="Fowler G."/>
            <person name="Francisco L."/>
            <person name="Fu Q."/>
            <person name="Gubbala S."/>
            <person name="Hale W."/>
            <person name="Han Y."/>
            <person name="Hemphill L."/>
            <person name="Highlander S.K."/>
            <person name="Hirani K."/>
            <person name="Hogues M."/>
            <person name="Jackson L."/>
            <person name="Jakkamsetti A."/>
            <person name="Javaid M."/>
            <person name="Jiang H."/>
            <person name="Korchina V."/>
            <person name="Kovar C."/>
            <person name="Lara F."/>
            <person name="Lee S."/>
            <person name="Mata R."/>
            <person name="Mathew T."/>
            <person name="Moen C."/>
            <person name="Morales K."/>
            <person name="Munidasa M."/>
            <person name="Nazareth L."/>
            <person name="Ngo R."/>
            <person name="Nguyen L."/>
            <person name="Okwuonu G."/>
            <person name="Ongeri F."/>
            <person name="Patil S."/>
            <person name="Petrosino J."/>
            <person name="Pham C."/>
            <person name="Pham P."/>
            <person name="Pu L.-L."/>
            <person name="Puazo M."/>
            <person name="Raj R."/>
            <person name="Reid J."/>
            <person name="Rouhana J."/>
            <person name="Saada N."/>
            <person name="Shang Y."/>
            <person name="Simmons D."/>
            <person name="Thornton R."/>
            <person name="Warren J."/>
            <person name="Weissenberger G."/>
            <person name="Zhang J."/>
            <person name="Zhang L."/>
            <person name="Zhou C."/>
            <person name="Zhu D."/>
            <person name="Muzny D."/>
            <person name="Worley K."/>
            <person name="Gibbs R."/>
        </authorList>
    </citation>
    <scope>NUCLEOTIDE SEQUENCE [LARGE SCALE GENOMIC DNA]</scope>
    <source>
        <strain evidence="8 9">DSM 17361</strain>
    </source>
</reference>
<dbReference type="Proteomes" id="UP000003160">
    <property type="component" value="Unassembled WGS sequence"/>
</dbReference>
<dbReference type="InterPro" id="IPR011990">
    <property type="entry name" value="TPR-like_helical_dom_sf"/>
</dbReference>
<evidence type="ECO:0000259" key="6">
    <source>
        <dbReference type="Pfam" id="PF07980"/>
    </source>
</evidence>
<dbReference type="EMBL" id="ACKS01000071">
    <property type="protein sequence ID" value="EFA43875.1"/>
    <property type="molecule type" value="Genomic_DNA"/>
</dbReference>
<keyword evidence="4" id="KW-0472">Membrane</keyword>
<dbReference type="eggNOG" id="COG0436">
    <property type="taxonomic scope" value="Bacteria"/>
</dbReference>
<feature type="domain" description="RagB/SusD" evidence="6">
    <location>
        <begin position="352"/>
        <end position="646"/>
    </location>
</feature>
<dbReference type="InterPro" id="IPR033985">
    <property type="entry name" value="SusD-like_N"/>
</dbReference>
<evidence type="ECO:0000313" key="8">
    <source>
        <dbReference type="EMBL" id="EFA43875.1"/>
    </source>
</evidence>
<feature type="domain" description="SusD-like N-terminal" evidence="7">
    <location>
        <begin position="91"/>
        <end position="223"/>
    </location>
</feature>
<dbReference type="InterPro" id="IPR012944">
    <property type="entry name" value="SusD_RagB_dom"/>
</dbReference>
<dbReference type="Pfam" id="PF07980">
    <property type="entry name" value="SusD_RagB"/>
    <property type="match status" value="1"/>
</dbReference>
<dbReference type="HOGENOM" id="CLU_015553_1_4_10"/>
<dbReference type="Gene3D" id="1.25.40.390">
    <property type="match status" value="1"/>
</dbReference>
<dbReference type="RefSeq" id="WP_007173839.1">
    <property type="nucleotide sequence ID" value="NZ_GG704781.1"/>
</dbReference>
<evidence type="ECO:0000256" key="3">
    <source>
        <dbReference type="ARBA" id="ARBA00022729"/>
    </source>
</evidence>
<evidence type="ECO:0000256" key="2">
    <source>
        <dbReference type="ARBA" id="ARBA00006275"/>
    </source>
</evidence>
<comment type="caution">
    <text evidence="8">The sequence shown here is derived from an EMBL/GenBank/DDBJ whole genome shotgun (WGS) entry which is preliminary data.</text>
</comment>
<organism evidence="8 9">
    <name type="scientific">Hallella bergensis DSM 17361</name>
    <dbReference type="NCBI Taxonomy" id="585502"/>
    <lineage>
        <taxon>Bacteria</taxon>
        <taxon>Pseudomonadati</taxon>
        <taxon>Bacteroidota</taxon>
        <taxon>Bacteroidia</taxon>
        <taxon>Bacteroidales</taxon>
        <taxon>Prevotellaceae</taxon>
        <taxon>Hallella</taxon>
    </lineage>
</organism>
<dbReference type="GO" id="GO:0009279">
    <property type="term" value="C:cell outer membrane"/>
    <property type="evidence" value="ECO:0007669"/>
    <property type="project" value="UniProtKB-SubCell"/>
</dbReference>
<sequence length="661" mass="73438">MEKFHSKIASGVLILAISLVGCTNILEETDRQGYTPEYFKTKAGVESGITSLYANLRYYWGNGYWLIANETGTDEYTYGHGGNNNDLPIDMSGQGELNATNCRADVLWNTAFSDINTACGVLENGEQAGIAESLLSEARFFRAYDYFQLVQTFGGVPLDLGSGELKFNTKPSRIAVRNTVPEVYTKAVFPDLLKAIESLPEVGRVTGGVTKTAARLILAKAYLTYGWWLENPNNIPTYPKADRTDPDGHNAQWYFQQAYDVAMTAIKNPGAFGLQKTFYLVNLGSNDRNNEIVLYADHNENNNYYDGGTNFDWANGNAPGNFARWMCRWDYTFLESSTSPTSWTSARTVQREAVQGKDRPWKQMATPIEVSTKTFADKTHDSRYDGTFAYQFRGNWNRTSLASTTTMYNANFLPIQAGDSVLTFLDEDDPNVIYPKAGEVNVAGTGKTAAGYSNVGAGVLPGRADYVINPSGISRYAYLNNWKNGIYRTDNGATLGRPNGDSPRPYPILKFSELYLIAAEAAVKGATPQGGYSARDLVNVLRARAGVWTYDNNRQRTKIADHSAEMMAKTPSTITVDYILDERSREFFGEGYRWLDLVRTQMWAAKAGTYSICGTQAGDHTPQIVTRTITPEKYLRPIPQGQIDALQMTPEEKSAFQNPSY</sequence>
<dbReference type="SUPFAM" id="SSF48452">
    <property type="entry name" value="TPR-like"/>
    <property type="match status" value="1"/>
</dbReference>
<evidence type="ECO:0000313" key="9">
    <source>
        <dbReference type="Proteomes" id="UP000003160"/>
    </source>
</evidence>
<comment type="similarity">
    <text evidence="2">Belongs to the SusD family.</text>
</comment>
<comment type="subcellular location">
    <subcellularLocation>
        <location evidence="1">Cell outer membrane</location>
    </subcellularLocation>
</comment>
<keyword evidence="3" id="KW-0732">Signal</keyword>
<dbReference type="PROSITE" id="PS51257">
    <property type="entry name" value="PROKAR_LIPOPROTEIN"/>
    <property type="match status" value="1"/>
</dbReference>
<keyword evidence="9" id="KW-1185">Reference proteome</keyword>
<gene>
    <name evidence="8" type="ORF">HMPREF0645_1736</name>
</gene>
<protein>
    <submittedName>
        <fullName evidence="8">SusD family protein</fullName>
    </submittedName>
</protein>
<evidence type="ECO:0000259" key="7">
    <source>
        <dbReference type="Pfam" id="PF14322"/>
    </source>
</evidence>
<name>D1PXQ1_9BACT</name>